<keyword evidence="2" id="KW-1185">Reference proteome</keyword>
<organism evidence="1 2">
    <name type="scientific">Dermacentor silvarum</name>
    <name type="common">Tick</name>
    <dbReference type="NCBI Taxonomy" id="543639"/>
    <lineage>
        <taxon>Eukaryota</taxon>
        <taxon>Metazoa</taxon>
        <taxon>Ecdysozoa</taxon>
        <taxon>Arthropoda</taxon>
        <taxon>Chelicerata</taxon>
        <taxon>Arachnida</taxon>
        <taxon>Acari</taxon>
        <taxon>Parasitiformes</taxon>
        <taxon>Ixodida</taxon>
        <taxon>Ixodoidea</taxon>
        <taxon>Ixodidae</taxon>
        <taxon>Rhipicephalinae</taxon>
        <taxon>Dermacentor</taxon>
    </lineage>
</organism>
<proteinExistence type="predicted"/>
<name>A0ACB8CW03_DERSI</name>
<evidence type="ECO:0000313" key="2">
    <source>
        <dbReference type="Proteomes" id="UP000821865"/>
    </source>
</evidence>
<accession>A0ACB8CW03</accession>
<gene>
    <name evidence="1" type="ORF">HPB49_007176</name>
</gene>
<evidence type="ECO:0000313" key="1">
    <source>
        <dbReference type="EMBL" id="KAH7953329.1"/>
    </source>
</evidence>
<protein>
    <submittedName>
        <fullName evidence="1">Uncharacterized protein</fullName>
    </submittedName>
</protein>
<reference evidence="1" key="1">
    <citation type="submission" date="2020-05" db="EMBL/GenBank/DDBJ databases">
        <title>Large-scale comparative analyses of tick genomes elucidate their genetic diversity and vector capacities.</title>
        <authorList>
            <person name="Jia N."/>
            <person name="Wang J."/>
            <person name="Shi W."/>
            <person name="Du L."/>
            <person name="Sun Y."/>
            <person name="Zhan W."/>
            <person name="Jiang J."/>
            <person name="Wang Q."/>
            <person name="Zhang B."/>
            <person name="Ji P."/>
            <person name="Sakyi L.B."/>
            <person name="Cui X."/>
            <person name="Yuan T."/>
            <person name="Jiang B."/>
            <person name="Yang W."/>
            <person name="Lam T.T.-Y."/>
            <person name="Chang Q."/>
            <person name="Ding S."/>
            <person name="Wang X."/>
            <person name="Zhu J."/>
            <person name="Ruan X."/>
            <person name="Zhao L."/>
            <person name="Wei J."/>
            <person name="Que T."/>
            <person name="Du C."/>
            <person name="Cheng J."/>
            <person name="Dai P."/>
            <person name="Han X."/>
            <person name="Huang E."/>
            <person name="Gao Y."/>
            <person name="Liu J."/>
            <person name="Shao H."/>
            <person name="Ye R."/>
            <person name="Li L."/>
            <person name="Wei W."/>
            <person name="Wang X."/>
            <person name="Wang C."/>
            <person name="Yang T."/>
            <person name="Huo Q."/>
            <person name="Li W."/>
            <person name="Guo W."/>
            <person name="Chen H."/>
            <person name="Zhou L."/>
            <person name="Ni X."/>
            <person name="Tian J."/>
            <person name="Zhou Y."/>
            <person name="Sheng Y."/>
            <person name="Liu T."/>
            <person name="Pan Y."/>
            <person name="Xia L."/>
            <person name="Li J."/>
            <person name="Zhao F."/>
            <person name="Cao W."/>
        </authorList>
    </citation>
    <scope>NUCLEOTIDE SEQUENCE</scope>
    <source>
        <strain evidence="1">Dsil-2018</strain>
    </source>
</reference>
<dbReference type="EMBL" id="CM023473">
    <property type="protein sequence ID" value="KAH7953329.1"/>
    <property type="molecule type" value="Genomic_DNA"/>
</dbReference>
<dbReference type="Proteomes" id="UP000821865">
    <property type="component" value="Chromosome 4"/>
</dbReference>
<comment type="caution">
    <text evidence="1">The sequence shown here is derived from an EMBL/GenBank/DDBJ whole genome shotgun (WGS) entry which is preliminary data.</text>
</comment>
<sequence length="458" mass="49093">MAYQVEGVSITPAELEADSRWIRGMKAHRAAAAHQAITSTLPASPPSKTPTPPPAATPSTTTLRRHAPLPRLPAEDFKIVFRPGGGLDLCTTTNGALLQILCTLSTIDYATTRTADGVRINPYNNSLTVSTPSEPHARLYLRVSELRLGPTSYPLRAYMAAPDNALRGTIYNAVDSQTQDEIVQDLQSMNVNTPYAIADARQMGRSQSILITFVGTTTLPSAIVFNCGIYRCHPFCPKAEVCTNCWAPGRHDVRTKPKSTLCHHCGQAHKAVEPPTCVPCCILCKGAHVTGSRPCKLRFDRNGPSSPPATSKPQPPAPPPPGPSTRPLGLPAAALHLVSPSPHRTNPFPSTTNTCGATFRPTPFLLLHVLPSSTPGRTRRPAAYVTAPAPITITFFSCPAHLPPASWRLTSPQQWEAALSSTEPDLQLRLVTWAEDVATRHGLDATTGSLKAACNAAF</sequence>